<proteinExistence type="predicted"/>
<protein>
    <submittedName>
        <fullName evidence="2">Uncharacterized protein</fullName>
    </submittedName>
</protein>
<evidence type="ECO:0000313" key="2">
    <source>
        <dbReference type="EMBL" id="TFK18449.1"/>
    </source>
</evidence>
<dbReference type="Proteomes" id="UP000307440">
    <property type="component" value="Unassembled WGS sequence"/>
</dbReference>
<sequence>MDTVNSPPRRRVLKRSASTASLPTPPRTYRRRARGRSRGSCDSDSDTEDGTTRPTQLSSDDEVDDKPGRKRPRVSLVQEKDDEEAFWMAGSEALPSKTGEASTTTSAKKPQAPLLYRKLQASGSTSHAEKALISPPASHRKHTNEVLVPSSPSPATTASAPVTPQLKSSKKGNLSDTGPVGPLRDSPSNPFVVTPLGAEDGVESLAGQNETETEDTVYDKPTVTYVFRGVKRVYQNPMFDHLKNRPLSPPPNSKLPVDDPLFSPDPTCKPRLLFPEAHKKRKARKQPMPRAQAKDSDAESDNEDAFGSIKAPVFGKGKKNNRLTLDAELRKAAASASDDDVFC</sequence>
<gene>
    <name evidence="2" type="ORF">FA15DRAFT_627880</name>
</gene>
<reference evidence="2 3" key="1">
    <citation type="journal article" date="2019" name="Nat. Ecol. Evol.">
        <title>Megaphylogeny resolves global patterns of mushroom evolution.</title>
        <authorList>
            <person name="Varga T."/>
            <person name="Krizsan K."/>
            <person name="Foldi C."/>
            <person name="Dima B."/>
            <person name="Sanchez-Garcia M."/>
            <person name="Sanchez-Ramirez S."/>
            <person name="Szollosi G.J."/>
            <person name="Szarkandi J.G."/>
            <person name="Papp V."/>
            <person name="Albert L."/>
            <person name="Andreopoulos W."/>
            <person name="Angelini C."/>
            <person name="Antonin V."/>
            <person name="Barry K.W."/>
            <person name="Bougher N.L."/>
            <person name="Buchanan P."/>
            <person name="Buyck B."/>
            <person name="Bense V."/>
            <person name="Catcheside P."/>
            <person name="Chovatia M."/>
            <person name="Cooper J."/>
            <person name="Damon W."/>
            <person name="Desjardin D."/>
            <person name="Finy P."/>
            <person name="Geml J."/>
            <person name="Haridas S."/>
            <person name="Hughes K."/>
            <person name="Justo A."/>
            <person name="Karasinski D."/>
            <person name="Kautmanova I."/>
            <person name="Kiss B."/>
            <person name="Kocsube S."/>
            <person name="Kotiranta H."/>
            <person name="LaButti K.M."/>
            <person name="Lechner B.E."/>
            <person name="Liimatainen K."/>
            <person name="Lipzen A."/>
            <person name="Lukacs Z."/>
            <person name="Mihaltcheva S."/>
            <person name="Morgado L.N."/>
            <person name="Niskanen T."/>
            <person name="Noordeloos M.E."/>
            <person name="Ohm R.A."/>
            <person name="Ortiz-Santana B."/>
            <person name="Ovrebo C."/>
            <person name="Racz N."/>
            <person name="Riley R."/>
            <person name="Savchenko A."/>
            <person name="Shiryaev A."/>
            <person name="Soop K."/>
            <person name="Spirin V."/>
            <person name="Szebenyi C."/>
            <person name="Tomsovsky M."/>
            <person name="Tulloss R.E."/>
            <person name="Uehling J."/>
            <person name="Grigoriev I.V."/>
            <person name="Vagvolgyi C."/>
            <person name="Papp T."/>
            <person name="Martin F.M."/>
            <person name="Miettinen O."/>
            <person name="Hibbett D.S."/>
            <person name="Nagy L.G."/>
        </authorList>
    </citation>
    <scope>NUCLEOTIDE SEQUENCE [LARGE SCALE GENOMIC DNA]</scope>
    <source>
        <strain evidence="2 3">CBS 121175</strain>
    </source>
</reference>
<organism evidence="2 3">
    <name type="scientific">Coprinopsis marcescibilis</name>
    <name type="common">Agaric fungus</name>
    <name type="synonym">Psathyrella marcescibilis</name>
    <dbReference type="NCBI Taxonomy" id="230819"/>
    <lineage>
        <taxon>Eukaryota</taxon>
        <taxon>Fungi</taxon>
        <taxon>Dikarya</taxon>
        <taxon>Basidiomycota</taxon>
        <taxon>Agaricomycotina</taxon>
        <taxon>Agaricomycetes</taxon>
        <taxon>Agaricomycetidae</taxon>
        <taxon>Agaricales</taxon>
        <taxon>Agaricineae</taxon>
        <taxon>Psathyrellaceae</taxon>
        <taxon>Coprinopsis</taxon>
    </lineage>
</organism>
<dbReference type="STRING" id="230819.A0A5C3KEA2"/>
<feature type="compositionally biased region" description="Polar residues" evidence="1">
    <location>
        <begin position="99"/>
        <end position="108"/>
    </location>
</feature>
<keyword evidence="3" id="KW-1185">Reference proteome</keyword>
<evidence type="ECO:0000256" key="1">
    <source>
        <dbReference type="SAM" id="MobiDB-lite"/>
    </source>
</evidence>
<feature type="compositionally biased region" description="Basic residues" evidence="1">
    <location>
        <begin position="278"/>
        <end position="287"/>
    </location>
</feature>
<feature type="region of interest" description="Disordered" evidence="1">
    <location>
        <begin position="1"/>
        <end position="217"/>
    </location>
</feature>
<dbReference type="OrthoDB" id="3364608at2759"/>
<evidence type="ECO:0000313" key="3">
    <source>
        <dbReference type="Proteomes" id="UP000307440"/>
    </source>
</evidence>
<dbReference type="AlphaFoldDB" id="A0A5C3KEA2"/>
<name>A0A5C3KEA2_COPMA</name>
<feature type="compositionally biased region" description="Low complexity" evidence="1">
    <location>
        <begin position="148"/>
        <end position="164"/>
    </location>
</feature>
<feature type="region of interest" description="Disordered" evidence="1">
    <location>
        <begin position="240"/>
        <end position="321"/>
    </location>
</feature>
<dbReference type="EMBL" id="ML210400">
    <property type="protein sequence ID" value="TFK18449.1"/>
    <property type="molecule type" value="Genomic_DNA"/>
</dbReference>
<feature type="compositionally biased region" description="Basic residues" evidence="1">
    <location>
        <begin position="28"/>
        <end position="37"/>
    </location>
</feature>
<feature type="compositionally biased region" description="Polar residues" evidence="1">
    <location>
        <begin position="165"/>
        <end position="176"/>
    </location>
</feature>
<accession>A0A5C3KEA2</accession>